<reference evidence="2 3" key="1">
    <citation type="submission" date="2020-05" db="EMBL/GenBank/DDBJ databases">
        <authorList>
            <person name="Khan S.A."/>
            <person name="Jeon C.O."/>
            <person name="Chun B.H."/>
        </authorList>
    </citation>
    <scope>NUCLEOTIDE SEQUENCE [LARGE SCALE GENOMIC DNA]</scope>
    <source>
        <strain evidence="2 3">S1162</strain>
    </source>
</reference>
<dbReference type="EMBL" id="JABFCR010000012">
    <property type="protein sequence ID" value="NNU33522.1"/>
    <property type="molecule type" value="Genomic_DNA"/>
</dbReference>
<evidence type="ECO:0000313" key="3">
    <source>
        <dbReference type="Proteomes" id="UP000566071"/>
    </source>
</evidence>
<comment type="caution">
    <text evidence="2">The sequence shown here is derived from an EMBL/GenBank/DDBJ whole genome shotgun (WGS) entry which is preliminary data.</text>
</comment>
<dbReference type="Proteomes" id="UP000566071">
    <property type="component" value="Unassembled WGS sequence"/>
</dbReference>
<feature type="chain" id="PRO_5045342791" description="Glycoside hydrolase family 88 protein" evidence="1">
    <location>
        <begin position="24"/>
        <end position="159"/>
    </location>
</feature>
<name>A0ABX1VZZ1_9SPHI</name>
<protein>
    <recommendedName>
        <fullName evidence="4">Glycoside hydrolase family 88 protein</fullName>
    </recommendedName>
</protein>
<feature type="signal peptide" evidence="1">
    <location>
        <begin position="1"/>
        <end position="23"/>
    </location>
</feature>
<proteinExistence type="predicted"/>
<evidence type="ECO:0000313" key="2">
    <source>
        <dbReference type="EMBL" id="NNU33522.1"/>
    </source>
</evidence>
<dbReference type="Gene3D" id="1.50.10.20">
    <property type="match status" value="1"/>
</dbReference>
<gene>
    <name evidence="2" type="ORF">HK413_04040</name>
</gene>
<evidence type="ECO:0000256" key="1">
    <source>
        <dbReference type="SAM" id="SignalP"/>
    </source>
</evidence>
<dbReference type="RefSeq" id="WP_175269216.1">
    <property type="nucleotide sequence ID" value="NZ_JABFCR010000012.1"/>
</dbReference>
<evidence type="ECO:0008006" key="4">
    <source>
        <dbReference type="Google" id="ProtNLM"/>
    </source>
</evidence>
<sequence length="159" mass="18298">MIISKRGILPALIALFFAATAVAQVKSDGHYRKEMKALQAVIQTNFYDKASGEYFVVVDSAERERKNGYLRQYTYLWSYCAMYRAANEIEKLEPKANLMAPMLKLMYAYYNPAPPHGGFTDYIMKLQPGERYYDDNEWIGITALDAYTRTKKKADFDLG</sequence>
<keyword evidence="1" id="KW-0732">Signal</keyword>
<accession>A0ABX1VZZ1</accession>
<organism evidence="2 3">
    <name type="scientific">Mucilaginibacter humi</name>
    <dbReference type="NCBI Taxonomy" id="2732510"/>
    <lineage>
        <taxon>Bacteria</taxon>
        <taxon>Pseudomonadati</taxon>
        <taxon>Bacteroidota</taxon>
        <taxon>Sphingobacteriia</taxon>
        <taxon>Sphingobacteriales</taxon>
        <taxon>Sphingobacteriaceae</taxon>
        <taxon>Mucilaginibacter</taxon>
    </lineage>
</organism>
<keyword evidence="3" id="KW-1185">Reference proteome</keyword>